<evidence type="ECO:0000256" key="1">
    <source>
        <dbReference type="SAM" id="SignalP"/>
    </source>
</evidence>
<name>A0A0K8RG54_IXORI</name>
<proteinExistence type="evidence at transcript level"/>
<evidence type="ECO:0000313" key="2">
    <source>
        <dbReference type="EMBL" id="JAA70107.1"/>
    </source>
</evidence>
<dbReference type="InterPro" id="IPR002970">
    <property type="entry name" value="Tick_his-bd"/>
</dbReference>
<dbReference type="InterPro" id="IPR012674">
    <property type="entry name" value="Calycin"/>
</dbReference>
<keyword evidence="1" id="KW-0732">Signal</keyword>
<protein>
    <submittedName>
        <fullName evidence="2">Putative salivary lipocalin</fullName>
    </submittedName>
</protein>
<dbReference type="GO" id="GO:0043176">
    <property type="term" value="F:amine binding"/>
    <property type="evidence" value="ECO:0007669"/>
    <property type="project" value="InterPro"/>
</dbReference>
<dbReference type="Pfam" id="PF02098">
    <property type="entry name" value="His_binding"/>
    <property type="match status" value="1"/>
</dbReference>
<reference evidence="2" key="1">
    <citation type="submission" date="2012-12" db="EMBL/GenBank/DDBJ databases">
        <title>Identification and characterization of a phenylalanine ammonia-lyase gene family in Isatis indigotica Fort.</title>
        <authorList>
            <person name="Liu Q."/>
            <person name="Chen J."/>
            <person name="Zhou X."/>
            <person name="Di P."/>
            <person name="Xiao Y."/>
            <person name="Xuan H."/>
            <person name="Zhang L."/>
            <person name="Chen W."/>
        </authorList>
    </citation>
    <scope>NUCLEOTIDE SEQUENCE</scope>
    <source>
        <tissue evidence="2">Salivary gland</tissue>
    </source>
</reference>
<feature type="signal peptide" evidence="1">
    <location>
        <begin position="1"/>
        <end position="20"/>
    </location>
</feature>
<dbReference type="EMBL" id="GADI01003701">
    <property type="protein sequence ID" value="JAA70107.1"/>
    <property type="molecule type" value="mRNA"/>
</dbReference>
<dbReference type="GO" id="GO:0030682">
    <property type="term" value="P:symbiont-mediated perturbation of host defenses"/>
    <property type="evidence" value="ECO:0007669"/>
    <property type="project" value="InterPro"/>
</dbReference>
<feature type="chain" id="PRO_5005517388" evidence="1">
    <location>
        <begin position="21"/>
        <end position="212"/>
    </location>
</feature>
<organism evidence="2">
    <name type="scientific">Ixodes ricinus</name>
    <name type="common">Common tick</name>
    <name type="synonym">Acarus ricinus</name>
    <dbReference type="NCBI Taxonomy" id="34613"/>
    <lineage>
        <taxon>Eukaryota</taxon>
        <taxon>Metazoa</taxon>
        <taxon>Ecdysozoa</taxon>
        <taxon>Arthropoda</taxon>
        <taxon>Chelicerata</taxon>
        <taxon>Arachnida</taxon>
        <taxon>Acari</taxon>
        <taxon>Parasitiformes</taxon>
        <taxon>Ixodida</taxon>
        <taxon>Ixodoidea</taxon>
        <taxon>Ixodidae</taxon>
        <taxon>Ixodinae</taxon>
        <taxon>Ixodes</taxon>
    </lineage>
</organism>
<dbReference type="Gene3D" id="2.40.128.20">
    <property type="match status" value="1"/>
</dbReference>
<accession>A0A0K8RG54</accession>
<sequence length="212" mass="24549">MNGTFRFVSICLLLAGHVMAYPEIRIDDAPEYETWQDINAALSNSDSLSWMYRRTYQPKPGDPEYACVYANVSRLEGEGNYMFLQGWTQPDNTTIEVPLFVKTNKTEGTGYTRKKDNAMRVTLNIPKLKLFTDFGLYKLIYSDNKKCDILRVTSKQEGFACEMYVHSTALDSGVPPECDRIYKYACGRDDRYHYQVYNTECKMHNKNSELQQ</sequence>
<dbReference type="AlphaFoldDB" id="A0A0K8RG54"/>
<dbReference type="SUPFAM" id="SSF50814">
    <property type="entry name" value="Lipocalins"/>
    <property type="match status" value="1"/>
</dbReference>